<dbReference type="Proteomes" id="UP001176961">
    <property type="component" value="Unassembled WGS sequence"/>
</dbReference>
<accession>A0AA36M788</accession>
<name>A0AA36M788_CYLNA</name>
<organism evidence="2 3">
    <name type="scientific">Cylicocyclus nassatus</name>
    <name type="common">Nematode worm</name>
    <dbReference type="NCBI Taxonomy" id="53992"/>
    <lineage>
        <taxon>Eukaryota</taxon>
        <taxon>Metazoa</taxon>
        <taxon>Ecdysozoa</taxon>
        <taxon>Nematoda</taxon>
        <taxon>Chromadorea</taxon>
        <taxon>Rhabditida</taxon>
        <taxon>Rhabditina</taxon>
        <taxon>Rhabditomorpha</taxon>
        <taxon>Strongyloidea</taxon>
        <taxon>Strongylidae</taxon>
        <taxon>Cylicocyclus</taxon>
    </lineage>
</organism>
<feature type="transmembrane region" description="Helical" evidence="1">
    <location>
        <begin position="52"/>
        <end position="72"/>
    </location>
</feature>
<proteinExistence type="predicted"/>
<keyword evidence="1" id="KW-0472">Membrane</keyword>
<keyword evidence="1" id="KW-0812">Transmembrane</keyword>
<feature type="transmembrane region" description="Helical" evidence="1">
    <location>
        <begin position="123"/>
        <end position="144"/>
    </location>
</feature>
<dbReference type="EMBL" id="CATQJL010000305">
    <property type="protein sequence ID" value="CAJ0600831.1"/>
    <property type="molecule type" value="Genomic_DNA"/>
</dbReference>
<comment type="caution">
    <text evidence="2">The sequence shown here is derived from an EMBL/GenBank/DDBJ whole genome shotgun (WGS) entry which is preliminary data.</text>
</comment>
<protein>
    <submittedName>
        <fullName evidence="2">Uncharacterized protein</fullName>
    </submittedName>
</protein>
<sequence length="238" mass="27023">MEQEILKRLVLASDTTIIGMGVEPVVSREQPLSILHTLHMMLLCCCWPVHKCVTVLSCFDTLIVTVLAYKSFNALSSAIHDPDWFTVLFFLFFLGFATCQIIATIFIILAHKRNIARYCYPRLVLIAGLTICSAIACIVMLFYFGGAQATMNNFFFRVYEYFFEEVDALERAELKSELRMYAAGFFVLALTFCAYSLFELFLTRKFYLSLDDFTPIPQSDPSAPQPAFNPDFAQAPVV</sequence>
<dbReference type="AlphaFoldDB" id="A0AA36M788"/>
<keyword evidence="3" id="KW-1185">Reference proteome</keyword>
<gene>
    <name evidence="2" type="ORF">CYNAS_LOCUS12814</name>
</gene>
<evidence type="ECO:0000256" key="1">
    <source>
        <dbReference type="SAM" id="Phobius"/>
    </source>
</evidence>
<feature type="transmembrane region" description="Helical" evidence="1">
    <location>
        <begin position="180"/>
        <end position="202"/>
    </location>
</feature>
<evidence type="ECO:0000313" key="3">
    <source>
        <dbReference type="Proteomes" id="UP001176961"/>
    </source>
</evidence>
<evidence type="ECO:0000313" key="2">
    <source>
        <dbReference type="EMBL" id="CAJ0600831.1"/>
    </source>
</evidence>
<feature type="transmembrane region" description="Helical" evidence="1">
    <location>
        <begin position="84"/>
        <end position="111"/>
    </location>
</feature>
<keyword evidence="1" id="KW-1133">Transmembrane helix</keyword>
<reference evidence="2" key="1">
    <citation type="submission" date="2023-07" db="EMBL/GenBank/DDBJ databases">
        <authorList>
            <consortium name="CYATHOMIX"/>
        </authorList>
    </citation>
    <scope>NUCLEOTIDE SEQUENCE</scope>
    <source>
        <strain evidence="2">N/A</strain>
    </source>
</reference>